<dbReference type="PATRIC" id="fig|927668.3.peg.2567"/>
<dbReference type="AlphaFoldDB" id="L8MXA2"/>
<feature type="transmembrane region" description="Helical" evidence="1">
    <location>
        <begin position="141"/>
        <end position="166"/>
    </location>
</feature>
<keyword evidence="1" id="KW-0472">Membrane</keyword>
<dbReference type="Proteomes" id="UP000011201">
    <property type="component" value="Unassembled WGS sequence"/>
</dbReference>
<organism evidence="2 3">
    <name type="scientific">Pseudanabaena biceps PCC 7429</name>
    <dbReference type="NCBI Taxonomy" id="927668"/>
    <lineage>
        <taxon>Bacteria</taxon>
        <taxon>Bacillati</taxon>
        <taxon>Cyanobacteriota</taxon>
        <taxon>Cyanophyceae</taxon>
        <taxon>Pseudanabaenales</taxon>
        <taxon>Pseudanabaenaceae</taxon>
        <taxon>Pseudanabaena</taxon>
    </lineage>
</organism>
<feature type="transmembrane region" description="Helical" evidence="1">
    <location>
        <begin position="39"/>
        <end position="57"/>
    </location>
</feature>
<evidence type="ECO:0000313" key="2">
    <source>
        <dbReference type="EMBL" id="ELS32622.1"/>
    </source>
</evidence>
<reference evidence="2 3" key="1">
    <citation type="journal article" date="2013" name="Proc. Natl. Acad. Sci. U.S.A.">
        <title>Improving the coverage of the cyanobacterial phylum using diversity-driven genome sequencing.</title>
        <authorList>
            <person name="Shih P.M."/>
            <person name="Wu D."/>
            <person name="Latifi A."/>
            <person name="Axen S.D."/>
            <person name="Fewer D.P."/>
            <person name="Talla E."/>
            <person name="Calteau A."/>
            <person name="Cai F."/>
            <person name="Tandeau de Marsac N."/>
            <person name="Rippka R."/>
            <person name="Herdman M."/>
            <person name="Sivonen K."/>
            <person name="Coursin T."/>
            <person name="Laurent T."/>
            <person name="Goodwin L."/>
            <person name="Nolan M."/>
            <person name="Davenport K.W."/>
            <person name="Han C.S."/>
            <person name="Rubin E.M."/>
            <person name="Eisen J.A."/>
            <person name="Woyke T."/>
            <person name="Gugger M."/>
            <person name="Kerfeld C.A."/>
        </authorList>
    </citation>
    <scope>NUCLEOTIDE SEQUENCE [LARGE SCALE GENOMIC DNA]</scope>
    <source>
        <strain evidence="2 3">PCC 7429</strain>
    </source>
</reference>
<keyword evidence="1" id="KW-1133">Transmembrane helix</keyword>
<protein>
    <submittedName>
        <fullName evidence="2">Uncharacterized protein</fullName>
    </submittedName>
</protein>
<accession>L8MXA2</accession>
<comment type="caution">
    <text evidence="2">The sequence shown here is derived from an EMBL/GenBank/DDBJ whole genome shotgun (WGS) entry which is preliminary data.</text>
</comment>
<keyword evidence="3" id="KW-1185">Reference proteome</keyword>
<proteinExistence type="predicted"/>
<feature type="transmembrane region" description="Helical" evidence="1">
    <location>
        <begin position="69"/>
        <end position="91"/>
    </location>
</feature>
<sequence>MEIMEEQQNFLYEYTKFCLEQAQHGVDTLGTKLAGVMEISALLLLGLRVTSTFQIYVKPEQENLYFIYLSLKLSACVSLAIAIAFAVLGLYPRKVATTGLSPEVLMQKDGSLQVAITTTWMKQIEDLQAYKTERTAFLRKAMISLALGIAIASLATADAFMMAVSIGQ</sequence>
<keyword evidence="1" id="KW-0812">Transmembrane</keyword>
<name>L8MXA2_9CYAN</name>
<dbReference type="EMBL" id="ALWB01000084">
    <property type="protein sequence ID" value="ELS32622.1"/>
    <property type="molecule type" value="Genomic_DNA"/>
</dbReference>
<evidence type="ECO:0000313" key="3">
    <source>
        <dbReference type="Proteomes" id="UP000011201"/>
    </source>
</evidence>
<gene>
    <name evidence="2" type="ORF">Pse7429DRAFT_2096</name>
</gene>
<evidence type="ECO:0000256" key="1">
    <source>
        <dbReference type="SAM" id="Phobius"/>
    </source>
</evidence>